<feature type="transmembrane region" description="Helical" evidence="7">
    <location>
        <begin position="452"/>
        <end position="472"/>
    </location>
</feature>
<keyword evidence="3" id="KW-1003">Cell membrane</keyword>
<evidence type="ECO:0000256" key="7">
    <source>
        <dbReference type="SAM" id="Phobius"/>
    </source>
</evidence>
<evidence type="ECO:0000313" key="9">
    <source>
        <dbReference type="EMBL" id="WFF42627.1"/>
    </source>
</evidence>
<feature type="non-terminal residue" evidence="9">
    <location>
        <position position="524"/>
    </location>
</feature>
<dbReference type="PANTHER" id="PTHR30353">
    <property type="entry name" value="INNER MEMBRANE PROTEIN DEDA-RELATED"/>
    <property type="match status" value="1"/>
</dbReference>
<evidence type="ECO:0000256" key="2">
    <source>
        <dbReference type="ARBA" id="ARBA00010792"/>
    </source>
</evidence>
<evidence type="ECO:0000256" key="5">
    <source>
        <dbReference type="ARBA" id="ARBA00022989"/>
    </source>
</evidence>
<organism evidence="9 10">
    <name type="scientific">Salinicola endophyticus</name>
    <dbReference type="NCBI Taxonomy" id="1949083"/>
    <lineage>
        <taxon>Bacteria</taxon>
        <taxon>Pseudomonadati</taxon>
        <taxon>Pseudomonadota</taxon>
        <taxon>Gammaproteobacteria</taxon>
        <taxon>Oceanospirillales</taxon>
        <taxon>Halomonadaceae</taxon>
        <taxon>Salinicola</taxon>
    </lineage>
</organism>
<dbReference type="Gene3D" id="1.20.144.10">
    <property type="entry name" value="Phosphatidic acid phosphatase type 2/haloperoxidase"/>
    <property type="match status" value="2"/>
</dbReference>
<dbReference type="PANTHER" id="PTHR30353:SF15">
    <property type="entry name" value="INNER MEMBRANE PROTEIN YABI"/>
    <property type="match status" value="1"/>
</dbReference>
<feature type="transmembrane region" description="Helical" evidence="7">
    <location>
        <begin position="396"/>
        <end position="414"/>
    </location>
</feature>
<feature type="transmembrane region" description="Helical" evidence="7">
    <location>
        <begin position="302"/>
        <end position="321"/>
    </location>
</feature>
<dbReference type="RefSeq" id="WP_282235149.1">
    <property type="nucleotide sequence ID" value="NZ_CP035631.1"/>
</dbReference>
<dbReference type="EMBL" id="CP035631">
    <property type="protein sequence ID" value="WFF42627.1"/>
    <property type="molecule type" value="Genomic_DNA"/>
</dbReference>
<dbReference type="InterPro" id="IPR000326">
    <property type="entry name" value="PAP2/HPO"/>
</dbReference>
<gene>
    <name evidence="9" type="ORF">EVC62_14615</name>
</gene>
<dbReference type="InterPro" id="IPR032818">
    <property type="entry name" value="DedA-like"/>
</dbReference>
<dbReference type="SMART" id="SM00014">
    <property type="entry name" value="acidPPc"/>
    <property type="match status" value="1"/>
</dbReference>
<feature type="transmembrane region" description="Helical" evidence="7">
    <location>
        <begin position="144"/>
        <end position="166"/>
    </location>
</feature>
<name>A0ABY8FJA6_9GAMM</name>
<feature type="transmembrane region" description="Helical" evidence="7">
    <location>
        <begin position="172"/>
        <end position="195"/>
    </location>
</feature>
<feature type="domain" description="Phosphatidic acid phosphatase type 2/haloperoxidase" evidence="8">
    <location>
        <begin position="328"/>
        <end position="439"/>
    </location>
</feature>
<feature type="transmembrane region" description="Helical" evidence="7">
    <location>
        <begin position="45"/>
        <end position="72"/>
    </location>
</feature>
<evidence type="ECO:0000256" key="1">
    <source>
        <dbReference type="ARBA" id="ARBA00004651"/>
    </source>
</evidence>
<dbReference type="CDD" id="cd03392">
    <property type="entry name" value="PAP2_like_2"/>
    <property type="match status" value="1"/>
</dbReference>
<proteinExistence type="inferred from homology"/>
<dbReference type="Proteomes" id="UP001321526">
    <property type="component" value="Chromosome"/>
</dbReference>
<feature type="transmembrane region" description="Helical" evidence="7">
    <location>
        <begin position="420"/>
        <end position="440"/>
    </location>
</feature>
<keyword evidence="10" id="KW-1185">Reference proteome</keyword>
<keyword evidence="4 7" id="KW-0812">Transmembrane</keyword>
<evidence type="ECO:0000256" key="4">
    <source>
        <dbReference type="ARBA" id="ARBA00022692"/>
    </source>
</evidence>
<feature type="transmembrane region" description="Helical" evidence="7">
    <location>
        <begin position="244"/>
        <end position="264"/>
    </location>
</feature>
<dbReference type="InterPro" id="IPR032816">
    <property type="entry name" value="VTT_dom"/>
</dbReference>
<evidence type="ECO:0000256" key="3">
    <source>
        <dbReference type="ARBA" id="ARBA00022475"/>
    </source>
</evidence>
<comment type="subcellular location">
    <subcellularLocation>
        <location evidence="1">Cell membrane</location>
        <topology evidence="1">Multi-pass membrane protein</topology>
    </subcellularLocation>
</comment>
<dbReference type="Pfam" id="PF09335">
    <property type="entry name" value="VTT_dom"/>
    <property type="match status" value="1"/>
</dbReference>
<evidence type="ECO:0000313" key="10">
    <source>
        <dbReference type="Proteomes" id="UP001321526"/>
    </source>
</evidence>
<keyword evidence="5 7" id="KW-1133">Transmembrane helix</keyword>
<evidence type="ECO:0000256" key="6">
    <source>
        <dbReference type="ARBA" id="ARBA00023136"/>
    </source>
</evidence>
<dbReference type="InterPro" id="IPR036938">
    <property type="entry name" value="PAP2/HPO_sf"/>
</dbReference>
<reference evidence="9 10" key="1">
    <citation type="submission" date="2019-01" db="EMBL/GenBank/DDBJ databases">
        <title>Genome sequence of Salinicola endophyticus REST5.</title>
        <authorList>
            <person name="Nascimento F.X."/>
        </authorList>
    </citation>
    <scope>NUCLEOTIDE SEQUENCE [LARGE SCALE GENOMIC DNA]</scope>
    <source>
        <strain evidence="9 10">REST5</strain>
    </source>
</reference>
<accession>A0ABY8FJA6</accession>
<sequence>MLDAIVTEVTRLAAQHVLMAYSLVGVAAMAEALPVVGTLVPGSMLIVGISALVSTGALASAPLILAALFGAITGDGISFWLGHHYGARLAGYWPFSRYPRWLARAEVFFQRHGGKGVFLARFIQGPRAFVPLTAGMSGMSPGRFYVFNVASAVLWAATHVLAGVALGASLQVIAQVAIRLVLMLGLLLLLSWLFVWMTRRVMLPHGVTWLKAGSGRLAEWCRPRSTLLQRTIYRLMNSLSGEGLMLVAAIAMLLGCLWMFTALLENLMAGDPLVRANQAVFHAMQALRTHWSDTVMLAITELGDGFVTTSLTIAVAAWLLLRRAWPGALYWLAAVGGAALFTPVIKAMVHWPRPTAGLYSGWEAFSFPSGHATINTVLYGFLAYLVARGLPARQRGWVIGAAMMTVMWIALSRLYLGAHWLADVLAGMAIGTAWVILLAISHQRRHAPPAEARGVLAVVLLTLAVVWPYHLYQNLAADRARYTPQPDIQRMTWSSWSKGGYQQLPQRRVDLGGDREEPMAMQWA</sequence>
<feature type="transmembrane region" description="Helical" evidence="7">
    <location>
        <begin position="12"/>
        <end position="33"/>
    </location>
</feature>
<keyword evidence="6 7" id="KW-0472">Membrane</keyword>
<evidence type="ECO:0000259" key="8">
    <source>
        <dbReference type="SMART" id="SM00014"/>
    </source>
</evidence>
<protein>
    <submittedName>
        <fullName evidence="9">Phosphatase PAP2 family protein</fullName>
    </submittedName>
</protein>
<dbReference type="Pfam" id="PF01569">
    <property type="entry name" value="PAP2"/>
    <property type="match status" value="1"/>
</dbReference>
<comment type="similarity">
    <text evidence="2">Belongs to the DedA family.</text>
</comment>
<feature type="transmembrane region" description="Helical" evidence="7">
    <location>
        <begin position="328"/>
        <end position="349"/>
    </location>
</feature>
<feature type="transmembrane region" description="Helical" evidence="7">
    <location>
        <begin position="369"/>
        <end position="387"/>
    </location>
</feature>
<dbReference type="SUPFAM" id="SSF48317">
    <property type="entry name" value="Acid phosphatase/Vanadium-dependent haloperoxidase"/>
    <property type="match status" value="1"/>
</dbReference>